<dbReference type="Proteomes" id="UP000744676">
    <property type="component" value="Unassembled WGS sequence"/>
</dbReference>
<proteinExistence type="predicted"/>
<gene>
    <name evidence="1" type="ORF">D0Z00_000170</name>
</gene>
<reference evidence="1 2" key="1">
    <citation type="journal article" date="2020" name="Front. Microbiol.">
        <title>Phenotypic and Genetic Characterization of the Cheese Ripening Yeast Geotrichum candidum.</title>
        <authorList>
            <person name="Perkins V."/>
            <person name="Vignola S."/>
            <person name="Lessard M.H."/>
            <person name="Plante P.L."/>
            <person name="Corbeil J."/>
            <person name="Dugat-Bony E."/>
            <person name="Frenette M."/>
            <person name="Labrie S."/>
        </authorList>
    </citation>
    <scope>NUCLEOTIDE SEQUENCE [LARGE SCALE GENOMIC DNA]</scope>
    <source>
        <strain evidence="1 2">LMA-1147</strain>
    </source>
</reference>
<accession>A0ACB6VAQ0</accession>
<sequence length="798" mass="85130">MNACYNWLINPHDNPNLTALCQHAQCPPPPARASGRSSAAAAASPRILDSIHNITTNAVFETAPAIPSAVLRARIAHIPAVEIDTTPEFAAAVAGEYITTAVTVRAPAHSDNPAEPPGSIVDRRAATERVHALVPDWKQLDFARFGLLRLVDTCHVASKREGPWRLLDCYLFETMLVLVRTSSNDNKKYRSFSGASQTSVARSVRSVSSPPSFNTFSSPSSPASPPPVVRGTVALKQHLASVSVSSKTAMLTLNLTTPELPTMHLRFLGGLSALENWYAALIDENLVFPASRLTPPILPNNPGAAMAAAIMKPLPIITMPSSLKLPLDTVVLVPLLSGGGPAGSKFTGLRLALKALIAEMGLFDRLAIVPYGSNRDGPDRPCHPLAPGCWRHWGPLINALAPAATPRAGTKADLTNGISAALAVLAARKTRNPITSVIIISDTSLSSGRTASSWHYRPHHHQVGEPAAIDNELVKRAAMAGVALNGLGVGAGHCTEVLRELAPDSYSYVRRWAELGAVLVGLYRGLAAAAHRDVVVRISAASTLELAGDPRPANHHLSRQTMMMLESPLSESKSDNYPESCQHHDVKLGMMMMGESRTVLVQTPVSSSGELFEVNASSWGQAARRGQLLPHVATVRVTDPQDPLGLARRGLPPSIIYGSPLAHVRVSQRRVQLAAMRALDALANFPPGSSGGLPATASSALAFIAGLQTTLPHVLTSGTTTTTTDFAMLSELVRLVEVLDTLCAEAVAARDGNLLTFEQDVSKLLLQSVDVLDKERAYTLRTPLESLFLQRQVLNNML</sequence>
<keyword evidence="2" id="KW-1185">Reference proteome</keyword>
<name>A0ACB6VAQ0_9ASCO</name>
<evidence type="ECO:0000313" key="2">
    <source>
        <dbReference type="Proteomes" id="UP000744676"/>
    </source>
</evidence>
<protein>
    <submittedName>
        <fullName evidence="1">Uncharacterized protein</fullName>
    </submittedName>
</protein>
<organism evidence="1 2">
    <name type="scientific">Geotrichum galactomycetum</name>
    <dbReference type="NCBI Taxonomy" id="27317"/>
    <lineage>
        <taxon>Eukaryota</taxon>
        <taxon>Fungi</taxon>
        <taxon>Dikarya</taxon>
        <taxon>Ascomycota</taxon>
        <taxon>Saccharomycotina</taxon>
        <taxon>Dipodascomycetes</taxon>
        <taxon>Dipodascales</taxon>
        <taxon>Dipodascaceae</taxon>
        <taxon>Geotrichum</taxon>
    </lineage>
</organism>
<dbReference type="EMBL" id="QVQA01000002">
    <property type="protein sequence ID" value="KAF5102912.1"/>
    <property type="molecule type" value="Genomic_DNA"/>
</dbReference>
<evidence type="ECO:0000313" key="1">
    <source>
        <dbReference type="EMBL" id="KAF5102912.1"/>
    </source>
</evidence>
<comment type="caution">
    <text evidence="1">The sequence shown here is derived from an EMBL/GenBank/DDBJ whole genome shotgun (WGS) entry which is preliminary data.</text>
</comment>